<dbReference type="InterPro" id="IPR011009">
    <property type="entry name" value="Kinase-like_dom_sf"/>
</dbReference>
<keyword evidence="5" id="KW-0418">Kinase</keyword>
<dbReference type="InterPro" id="IPR017441">
    <property type="entry name" value="Protein_kinase_ATP_BS"/>
</dbReference>
<reference evidence="12" key="1">
    <citation type="submission" date="2018-12" db="EMBL/GenBank/DDBJ databases">
        <title>Tengunoibacter tsumagoiensis gen. nov., sp. nov., Dictyobacter kobayashii sp. nov., D. alpinus sp. nov., and D. joshuensis sp. nov. and description of Dictyobacteraceae fam. nov. within the order Ktedonobacterales isolated from Tengu-no-mugimeshi.</title>
        <authorList>
            <person name="Wang C.M."/>
            <person name="Zheng Y."/>
            <person name="Sakai Y."/>
            <person name="Toyoda A."/>
            <person name="Minakuchi Y."/>
            <person name="Abe K."/>
            <person name="Yokota A."/>
            <person name="Yabe S."/>
        </authorList>
    </citation>
    <scope>NUCLEOTIDE SEQUENCE [LARGE SCALE GENOMIC DNA]</scope>
    <source>
        <strain evidence="12">S-27</strain>
    </source>
</reference>
<keyword evidence="2" id="KW-0723">Serine/threonine-protein kinase</keyword>
<dbReference type="InterPro" id="IPR008271">
    <property type="entry name" value="Ser/Thr_kinase_AS"/>
</dbReference>
<dbReference type="FunFam" id="1.10.510.10:FF:000021">
    <property type="entry name" value="Serine/threonine protein kinase"/>
    <property type="match status" value="1"/>
</dbReference>
<keyword evidence="9" id="KW-1133">Transmembrane helix</keyword>
<dbReference type="EC" id="2.7.11.1" evidence="1"/>
<dbReference type="CDD" id="cd14014">
    <property type="entry name" value="STKc_PknB_like"/>
    <property type="match status" value="1"/>
</dbReference>
<evidence type="ECO:0000256" key="4">
    <source>
        <dbReference type="ARBA" id="ARBA00022741"/>
    </source>
</evidence>
<dbReference type="InterPro" id="IPR000719">
    <property type="entry name" value="Prot_kinase_dom"/>
</dbReference>
<dbReference type="Gene3D" id="3.30.200.20">
    <property type="entry name" value="Phosphorylase Kinase, domain 1"/>
    <property type="match status" value="1"/>
</dbReference>
<keyword evidence="3" id="KW-0808">Transferase</keyword>
<evidence type="ECO:0000256" key="8">
    <source>
        <dbReference type="SAM" id="MobiDB-lite"/>
    </source>
</evidence>
<dbReference type="PROSITE" id="PS50011">
    <property type="entry name" value="PROTEIN_KINASE_DOM"/>
    <property type="match status" value="1"/>
</dbReference>
<keyword evidence="4 7" id="KW-0547">Nucleotide-binding</keyword>
<dbReference type="PANTHER" id="PTHR43289">
    <property type="entry name" value="MITOGEN-ACTIVATED PROTEIN KINASE KINASE KINASE 20-RELATED"/>
    <property type="match status" value="1"/>
</dbReference>
<dbReference type="SMART" id="SM00220">
    <property type="entry name" value="S_TKc"/>
    <property type="match status" value="1"/>
</dbReference>
<keyword evidence="9" id="KW-0812">Transmembrane</keyword>
<feature type="region of interest" description="Disordered" evidence="8">
    <location>
        <begin position="294"/>
        <end position="335"/>
    </location>
</feature>
<evidence type="ECO:0000256" key="9">
    <source>
        <dbReference type="SAM" id="Phobius"/>
    </source>
</evidence>
<feature type="region of interest" description="Disordered" evidence="8">
    <location>
        <begin position="463"/>
        <end position="496"/>
    </location>
</feature>
<dbReference type="RefSeq" id="WP_126594942.1">
    <property type="nucleotide sequence ID" value="NZ_BIFQ01000001.1"/>
</dbReference>
<dbReference type="Gene3D" id="1.10.510.10">
    <property type="entry name" value="Transferase(Phosphotransferase) domain 1"/>
    <property type="match status" value="1"/>
</dbReference>
<gene>
    <name evidence="11" type="ORF">KDAU_10280</name>
</gene>
<proteinExistence type="predicted"/>
<organism evidence="11 12">
    <name type="scientific">Dictyobacter aurantiacus</name>
    <dbReference type="NCBI Taxonomy" id="1936993"/>
    <lineage>
        <taxon>Bacteria</taxon>
        <taxon>Bacillati</taxon>
        <taxon>Chloroflexota</taxon>
        <taxon>Ktedonobacteria</taxon>
        <taxon>Ktedonobacterales</taxon>
        <taxon>Dictyobacteraceae</taxon>
        <taxon>Dictyobacter</taxon>
    </lineage>
</organism>
<dbReference type="PROSITE" id="PS00107">
    <property type="entry name" value="PROTEIN_KINASE_ATP"/>
    <property type="match status" value="1"/>
</dbReference>
<dbReference type="GO" id="GO:0004674">
    <property type="term" value="F:protein serine/threonine kinase activity"/>
    <property type="evidence" value="ECO:0007669"/>
    <property type="project" value="UniProtKB-KW"/>
</dbReference>
<dbReference type="GO" id="GO:0005524">
    <property type="term" value="F:ATP binding"/>
    <property type="evidence" value="ECO:0007669"/>
    <property type="project" value="UniProtKB-UniRule"/>
</dbReference>
<feature type="compositionally biased region" description="Polar residues" evidence="8">
    <location>
        <begin position="306"/>
        <end position="330"/>
    </location>
</feature>
<feature type="compositionally biased region" description="Pro residues" evidence="8">
    <location>
        <begin position="477"/>
        <end position="493"/>
    </location>
</feature>
<dbReference type="PROSITE" id="PS00108">
    <property type="entry name" value="PROTEIN_KINASE_ST"/>
    <property type="match status" value="1"/>
</dbReference>
<comment type="caution">
    <text evidence="11">The sequence shown here is derived from an EMBL/GenBank/DDBJ whole genome shotgun (WGS) entry which is preliminary data.</text>
</comment>
<evidence type="ECO:0000256" key="1">
    <source>
        <dbReference type="ARBA" id="ARBA00012513"/>
    </source>
</evidence>
<dbReference type="EMBL" id="BIFQ01000001">
    <property type="protein sequence ID" value="GCE03699.1"/>
    <property type="molecule type" value="Genomic_DNA"/>
</dbReference>
<accession>A0A401ZA31</accession>
<evidence type="ECO:0000259" key="10">
    <source>
        <dbReference type="PROSITE" id="PS50011"/>
    </source>
</evidence>
<evidence type="ECO:0000256" key="5">
    <source>
        <dbReference type="ARBA" id="ARBA00022777"/>
    </source>
</evidence>
<keyword evidence="6 7" id="KW-0067">ATP-binding</keyword>
<dbReference type="AlphaFoldDB" id="A0A401ZA31"/>
<feature type="binding site" evidence="7">
    <location>
        <position position="44"/>
    </location>
    <ligand>
        <name>ATP</name>
        <dbReference type="ChEBI" id="CHEBI:30616"/>
    </ligand>
</feature>
<dbReference type="Proteomes" id="UP000287224">
    <property type="component" value="Unassembled WGS sequence"/>
</dbReference>
<dbReference type="Pfam" id="PF00069">
    <property type="entry name" value="Pkinase"/>
    <property type="match status" value="1"/>
</dbReference>
<keyword evidence="9" id="KW-0472">Membrane</keyword>
<evidence type="ECO:0000256" key="6">
    <source>
        <dbReference type="ARBA" id="ARBA00022840"/>
    </source>
</evidence>
<evidence type="ECO:0000313" key="12">
    <source>
        <dbReference type="Proteomes" id="UP000287224"/>
    </source>
</evidence>
<evidence type="ECO:0000313" key="11">
    <source>
        <dbReference type="EMBL" id="GCE03699.1"/>
    </source>
</evidence>
<dbReference type="SUPFAM" id="SSF56112">
    <property type="entry name" value="Protein kinase-like (PK-like)"/>
    <property type="match status" value="1"/>
</dbReference>
<evidence type="ECO:0000256" key="7">
    <source>
        <dbReference type="PROSITE-ProRule" id="PRU10141"/>
    </source>
</evidence>
<evidence type="ECO:0000256" key="3">
    <source>
        <dbReference type="ARBA" id="ARBA00022679"/>
    </source>
</evidence>
<feature type="transmembrane region" description="Helical" evidence="9">
    <location>
        <begin position="433"/>
        <end position="454"/>
    </location>
</feature>
<keyword evidence="12" id="KW-1185">Reference proteome</keyword>
<dbReference type="OrthoDB" id="9814968at2"/>
<feature type="domain" description="Protein kinase" evidence="10">
    <location>
        <begin position="15"/>
        <end position="288"/>
    </location>
</feature>
<protein>
    <recommendedName>
        <fullName evidence="1">non-specific serine/threonine protein kinase</fullName>
        <ecNumber evidence="1">2.7.11.1</ecNumber>
    </recommendedName>
</protein>
<evidence type="ECO:0000256" key="2">
    <source>
        <dbReference type="ARBA" id="ARBA00022527"/>
    </source>
</evidence>
<dbReference type="PANTHER" id="PTHR43289:SF6">
    <property type="entry name" value="SERINE_THREONINE-PROTEIN KINASE NEKL-3"/>
    <property type="match status" value="1"/>
</dbReference>
<name>A0A401ZA31_9CHLR</name>
<sequence length="608" mass="66278">MESNDHLVGKQLGTCVLEQVIGSGGMGVVYRAHQTRPVRDVAVKVLRSGAGIYSDAHQEFLARFRREANVIAQLDHVNILPIYEYAEQDGLAYLVMPYLRGGSLRNLLEKKGRLSPQEAFKYIEQAGSALQYAHDHKIVHRDVKPANMLFHADGRLVLVDFGIARITRDSSVSNLSDPSLTAVGQFLGSVEYMAPEMVQGRSVDYRADLYELGIVLFQMLAGQVPFQGGSPLFIAAMHINDQPPSLLQLNPGIPLALNAVVQKSISKDPDARYQSAREMVEAVRHAIGASNALSQGLQATERAANASRSTSSPEWPPVQSNYALPNSHPSAPNYYPIDAPRPGYVPHTPHGSMPNAPLAYPLDASQGPVPYNQPVGSAQTPHGGFSYPGPNAYPSSQGLPPNYHLQEAETAYNQGQAYNQSQYVEPRRRSSAWTGWLLAVVIVVALCIVGVILAPRIIEGTFGQARQNPTPTTRPATPTPTPTKQPTPTPTPTPVVTADSARKFVTGYFDDINQRNYRDAYNHWAKDYQDKNPYDQFANGFANTQHDDVTITDVAAGDNGTYRISVNFAATETDNNGATVIKNFQGTYIVGIDQGAQHLLSQSRVLPA</sequence>